<dbReference type="SUPFAM" id="SSF53098">
    <property type="entry name" value="Ribonuclease H-like"/>
    <property type="match status" value="1"/>
</dbReference>
<feature type="compositionally biased region" description="Basic and acidic residues" evidence="8">
    <location>
        <begin position="91"/>
        <end position="113"/>
    </location>
</feature>
<dbReference type="Pfam" id="PF17917">
    <property type="entry name" value="RT_RNaseH"/>
    <property type="match status" value="1"/>
</dbReference>
<feature type="compositionally biased region" description="Basic residues" evidence="8">
    <location>
        <begin position="45"/>
        <end position="54"/>
    </location>
</feature>
<dbReference type="Gene3D" id="3.30.420.10">
    <property type="entry name" value="Ribonuclease H-like superfamily/Ribonuclease H"/>
    <property type="match status" value="1"/>
</dbReference>
<keyword evidence="11" id="KW-1185">Reference proteome</keyword>
<dbReference type="InterPro" id="IPR050951">
    <property type="entry name" value="Retrovirus_Pol_polyprotein"/>
</dbReference>
<evidence type="ECO:0000256" key="6">
    <source>
        <dbReference type="ARBA" id="ARBA00022801"/>
    </source>
</evidence>
<feature type="domain" description="Integrase catalytic" evidence="9">
    <location>
        <begin position="941"/>
        <end position="1105"/>
    </location>
</feature>
<dbReference type="InterPro" id="IPR001584">
    <property type="entry name" value="Integrase_cat-core"/>
</dbReference>
<keyword evidence="2" id="KW-0808">Transferase</keyword>
<evidence type="ECO:0000256" key="1">
    <source>
        <dbReference type="ARBA" id="ARBA00022670"/>
    </source>
</evidence>
<keyword evidence="1" id="KW-0645">Protease</keyword>
<keyword evidence="4" id="KW-0540">Nuclease</keyword>
<keyword evidence="7" id="KW-0695">RNA-directed DNA polymerase</keyword>
<feature type="region of interest" description="Disordered" evidence="8">
    <location>
        <begin position="1"/>
        <end position="23"/>
    </location>
</feature>
<reference evidence="10 11" key="1">
    <citation type="journal article" date="2015" name="Genome Biol. Evol.">
        <title>Comparative Genomics of a Bacterivorous Green Alga Reveals Evolutionary Causalities and Consequences of Phago-Mixotrophic Mode of Nutrition.</title>
        <authorList>
            <person name="Burns J.A."/>
            <person name="Paasch A."/>
            <person name="Narechania A."/>
            <person name="Kim E."/>
        </authorList>
    </citation>
    <scope>NUCLEOTIDE SEQUENCE [LARGE SCALE GENOMIC DNA]</scope>
    <source>
        <strain evidence="10 11">PLY_AMNH</strain>
    </source>
</reference>
<feature type="compositionally biased region" description="Basic and acidic residues" evidence="8">
    <location>
        <begin position="1"/>
        <end position="17"/>
    </location>
</feature>
<dbReference type="GO" id="GO:0006508">
    <property type="term" value="P:proteolysis"/>
    <property type="evidence" value="ECO:0007669"/>
    <property type="project" value="UniProtKB-KW"/>
</dbReference>
<dbReference type="InterPro" id="IPR041588">
    <property type="entry name" value="Integrase_H2C2"/>
</dbReference>
<dbReference type="CDD" id="cd09274">
    <property type="entry name" value="RNase_HI_RT_Ty3"/>
    <property type="match status" value="1"/>
</dbReference>
<evidence type="ECO:0000313" key="11">
    <source>
        <dbReference type="Proteomes" id="UP001190700"/>
    </source>
</evidence>
<dbReference type="PROSITE" id="PS50994">
    <property type="entry name" value="INTEGRASE"/>
    <property type="match status" value="1"/>
</dbReference>
<dbReference type="Pfam" id="PF00078">
    <property type="entry name" value="RVT_1"/>
    <property type="match status" value="1"/>
</dbReference>
<dbReference type="PANTHER" id="PTHR37984:SF5">
    <property type="entry name" value="PROTEIN NYNRIN-LIKE"/>
    <property type="match status" value="1"/>
</dbReference>
<keyword evidence="6" id="KW-0378">Hydrolase</keyword>
<organism evidence="10 11">
    <name type="scientific">Cymbomonas tetramitiformis</name>
    <dbReference type="NCBI Taxonomy" id="36881"/>
    <lineage>
        <taxon>Eukaryota</taxon>
        <taxon>Viridiplantae</taxon>
        <taxon>Chlorophyta</taxon>
        <taxon>Pyramimonadophyceae</taxon>
        <taxon>Pyramimonadales</taxon>
        <taxon>Pyramimonadaceae</taxon>
        <taxon>Cymbomonas</taxon>
    </lineage>
</organism>
<sequence>MLPRERREQAAQHHAEELEPEWEEEAYCLWKTGQALRLQQEQRRSRGANHRRSRRVSEPVLATPIEAETGQGKDGYSCFRKEAPAAAATPSDERNSGADDKVKQHGGETKEAKPDEEDAEVPQWILDELVKLKQRYQDVVGMELPKGVVDREHKSPLVLDPEYKEGARHKRCYKLSMEEMKQLRVQLDELLAKGYIRHSSSPWGSPVLMVPKPSNPKELRLVIDYRQINKITVKDRYPLPDVQALIDDTQGATIFSTAHALWGFWQVPMEEEAVEKTAMTTPFGAYEWLVMPMGLSNSPSCWKRMMQKYLGHLPFVRVFVDDIMIFSRNPEEHLDHLRQVLEEHAFARLKTALTTAPTLILPDQEAAHRGTSPFVVQTDASAVVLAGVLMQDLGKGLQPIAFESKQFSSAEQNYHAGERELAAIHHCTTQTWRHYLIFTEFRLMGDHAPLKWLFAPGRELSRRQARWYEDLVEVGVHAMEHVPGRTLVVPDAASRRPDYVQATAREGLKEAGYVDPSTDQPVSAEEGRRAAGAKGRPEEEENVVAGLKKVVEEEDPTSPLDLELSSSDEEEDEYPPVSEPKVTDTSPDEQRPAEKQQPAAVQQQSTPRMQPGEPLVDNQDWKLIPSEFRRLQAKYAKVLGGPFQVDACCDLMGQNRQVDTFWTDCLKEQWRGRVVWCNPPFSDSKVSIADILRHYASEARHAPQSTAALFLLPDFPQADWRPLLREYGMEIVETIPRVNEQGEPNRMFISPGEERGHRTALQELPIPWAVLVVLAKPQRKHFDEITAPRERPSASPAVTLKGAAGKIRDQAGVVEPGMFLRALRAEHRRSEYLSALKQELLATQHHRTEHFRLVSNIIWRVAEGRYQVVLAPDSPLRELVLREAHEAPAAGHTGRDKTLDRVRRRFWWPRMDLDVAEWVKTCVTCQQTQPRQGYPAGLLQPHTVPSRLWEVVSIDFVTGLPTTERGVNAFATFTCKLSKMVHVVPMAYNDSSAEVVTRMFMDAVWRLHGAPMKIVCDRDPRFRDALTQEFMRLMGVKVASTTPYHPQSDGQAERSNHTVERMLRCYVAENQEDWDLWVAPVEYAINDSKSAVTGFSPLFELVYGHAPATQLDLFMDAALEGGAKRRKGGRTAADNQGTAHQLAKQFAQQLQAAREGLQMVQQRMMEQFDARHRLGLGPQTSLVILLTSHNDIARMLQCLAAGSMKPYSSNSLQ</sequence>
<evidence type="ECO:0000256" key="3">
    <source>
        <dbReference type="ARBA" id="ARBA00022695"/>
    </source>
</evidence>
<feature type="region of interest" description="Disordered" evidence="8">
    <location>
        <begin position="38"/>
        <end position="120"/>
    </location>
</feature>
<dbReference type="FunFam" id="3.10.10.10:FF:000007">
    <property type="entry name" value="Retrovirus-related Pol polyprotein from transposon 17.6-like Protein"/>
    <property type="match status" value="1"/>
</dbReference>
<gene>
    <name evidence="10" type="ORF">CYMTET_14384</name>
</gene>
<dbReference type="InterPro" id="IPR012337">
    <property type="entry name" value="RNaseH-like_sf"/>
</dbReference>
<dbReference type="InterPro" id="IPR041373">
    <property type="entry name" value="RT_RNaseH"/>
</dbReference>
<dbReference type="Gene3D" id="3.10.10.10">
    <property type="entry name" value="HIV Type 1 Reverse Transcriptase, subunit A, domain 1"/>
    <property type="match status" value="1"/>
</dbReference>
<dbReference type="GO" id="GO:0008233">
    <property type="term" value="F:peptidase activity"/>
    <property type="evidence" value="ECO:0007669"/>
    <property type="project" value="UniProtKB-KW"/>
</dbReference>
<dbReference type="Pfam" id="PF17921">
    <property type="entry name" value="Integrase_H2C2"/>
    <property type="match status" value="1"/>
</dbReference>
<evidence type="ECO:0000313" key="10">
    <source>
        <dbReference type="EMBL" id="KAK3277615.1"/>
    </source>
</evidence>
<proteinExistence type="predicted"/>
<evidence type="ECO:0000256" key="7">
    <source>
        <dbReference type="ARBA" id="ARBA00022918"/>
    </source>
</evidence>
<evidence type="ECO:0000256" key="4">
    <source>
        <dbReference type="ARBA" id="ARBA00022722"/>
    </source>
</evidence>
<dbReference type="InterPro" id="IPR043128">
    <property type="entry name" value="Rev_trsase/Diguanyl_cyclase"/>
</dbReference>
<evidence type="ECO:0000256" key="2">
    <source>
        <dbReference type="ARBA" id="ARBA00022679"/>
    </source>
</evidence>
<dbReference type="AlphaFoldDB" id="A0AAE0GG28"/>
<dbReference type="SUPFAM" id="SSF56672">
    <property type="entry name" value="DNA/RNA polymerases"/>
    <property type="match status" value="1"/>
</dbReference>
<dbReference type="InterPro" id="IPR043502">
    <property type="entry name" value="DNA/RNA_pol_sf"/>
</dbReference>
<dbReference type="InterPro" id="IPR000477">
    <property type="entry name" value="RT_dom"/>
</dbReference>
<dbReference type="GO" id="GO:0003964">
    <property type="term" value="F:RNA-directed DNA polymerase activity"/>
    <property type="evidence" value="ECO:0007669"/>
    <property type="project" value="UniProtKB-KW"/>
</dbReference>
<feature type="compositionally biased region" description="Polar residues" evidence="8">
    <location>
        <begin position="599"/>
        <end position="608"/>
    </location>
</feature>
<protein>
    <recommendedName>
        <fullName evidence="9">Integrase catalytic domain-containing protein</fullName>
    </recommendedName>
</protein>
<dbReference type="EMBL" id="LGRX02006008">
    <property type="protein sequence ID" value="KAK3277615.1"/>
    <property type="molecule type" value="Genomic_DNA"/>
</dbReference>
<accession>A0AAE0GG28</accession>
<dbReference type="GO" id="GO:0003676">
    <property type="term" value="F:nucleic acid binding"/>
    <property type="evidence" value="ECO:0007669"/>
    <property type="project" value="InterPro"/>
</dbReference>
<dbReference type="Gene3D" id="3.10.20.370">
    <property type="match status" value="1"/>
</dbReference>
<comment type="caution">
    <text evidence="10">The sequence shown here is derived from an EMBL/GenBank/DDBJ whole genome shotgun (WGS) entry which is preliminary data.</text>
</comment>
<evidence type="ECO:0000259" key="9">
    <source>
        <dbReference type="PROSITE" id="PS50994"/>
    </source>
</evidence>
<keyword evidence="5" id="KW-0255">Endonuclease</keyword>
<dbReference type="InterPro" id="IPR036397">
    <property type="entry name" value="RNaseH_sf"/>
</dbReference>
<feature type="region of interest" description="Disordered" evidence="8">
    <location>
        <begin position="507"/>
        <end position="618"/>
    </location>
</feature>
<keyword evidence="3" id="KW-0548">Nucleotidyltransferase</keyword>
<evidence type="ECO:0000256" key="5">
    <source>
        <dbReference type="ARBA" id="ARBA00022759"/>
    </source>
</evidence>
<dbReference type="CDD" id="cd01647">
    <property type="entry name" value="RT_LTR"/>
    <property type="match status" value="1"/>
</dbReference>
<dbReference type="GO" id="GO:0015074">
    <property type="term" value="P:DNA integration"/>
    <property type="evidence" value="ECO:0007669"/>
    <property type="project" value="InterPro"/>
</dbReference>
<name>A0AAE0GG28_9CHLO</name>
<dbReference type="Gene3D" id="1.10.340.70">
    <property type="match status" value="1"/>
</dbReference>
<dbReference type="Gene3D" id="3.30.70.270">
    <property type="match status" value="1"/>
</dbReference>
<dbReference type="GO" id="GO:0004519">
    <property type="term" value="F:endonuclease activity"/>
    <property type="evidence" value="ECO:0007669"/>
    <property type="project" value="UniProtKB-KW"/>
</dbReference>
<dbReference type="Proteomes" id="UP001190700">
    <property type="component" value="Unassembled WGS sequence"/>
</dbReference>
<dbReference type="FunFam" id="1.10.340.70:FF:000001">
    <property type="entry name" value="Retrovirus-related Pol polyprotein from transposon gypsy-like Protein"/>
    <property type="match status" value="1"/>
</dbReference>
<dbReference type="PANTHER" id="PTHR37984">
    <property type="entry name" value="PROTEIN CBG26694"/>
    <property type="match status" value="1"/>
</dbReference>
<evidence type="ECO:0000256" key="8">
    <source>
        <dbReference type="SAM" id="MobiDB-lite"/>
    </source>
</evidence>